<dbReference type="InterPro" id="IPR012434">
    <property type="entry name" value="DUF1631"/>
</dbReference>
<organism evidence="3 4">
    <name type="scientific">Microbulbifer aggregans</name>
    <dbReference type="NCBI Taxonomy" id="1769779"/>
    <lineage>
        <taxon>Bacteria</taxon>
        <taxon>Pseudomonadati</taxon>
        <taxon>Pseudomonadota</taxon>
        <taxon>Gammaproteobacteria</taxon>
        <taxon>Cellvibrionales</taxon>
        <taxon>Microbulbiferaceae</taxon>
        <taxon>Microbulbifer</taxon>
    </lineage>
</organism>
<evidence type="ECO:0008006" key="5">
    <source>
        <dbReference type="Google" id="ProtNLM"/>
    </source>
</evidence>
<dbReference type="PATRIC" id="fig|1769779.3.peg.1929"/>
<protein>
    <recommendedName>
        <fullName evidence="5">DUF1631 domain-containing protein</fullName>
    </recommendedName>
</protein>
<dbReference type="Pfam" id="PF07793">
    <property type="entry name" value="DUF1631"/>
    <property type="match status" value="1"/>
</dbReference>
<gene>
    <name evidence="3" type="ORF">AUP74_01924</name>
</gene>
<dbReference type="STRING" id="1769779.AUP74_01924"/>
<dbReference type="EMBL" id="CP014143">
    <property type="protein sequence ID" value="AOS97354.1"/>
    <property type="molecule type" value="Genomic_DNA"/>
</dbReference>
<accession>A0A1C9W871</accession>
<dbReference type="AlphaFoldDB" id="A0A1C9W871"/>
<feature type="coiled-coil region" evidence="1">
    <location>
        <begin position="657"/>
        <end position="697"/>
    </location>
</feature>
<sequence length="897" mass="97667">MDTNDFPRVVAFSGKNVNDSGRSRTSPLPSKVASVRDTASSWLFARVKEIFTAVDDTLFATAEKVLTQEEQDGLFQALRVLRLERNRVTDRFISGVSQAFEDLNDPHRARENSATREAAAADGSLSLVQNDDLEQQVAIKTIIAAVKRDHASPIAELTLRLDTLLPSKVYDENMPLSPAVVCDAFIQALSPLDIHLRARLTVLKKFEQLLGLKLGTLYKNCNDLLIEKGVLPGLKDPLLHRRTRSGNTPPPAPQASAPTAQPEQGELGEHAVQNPWQGGMVPGAGPASGFGVPAAGMPASGAVPGFSAPSGGMPAAAGPAAGAQGGAGSTAVPYGSGGMVGGAGVPGGAAGQSGGGAGGYGLMPASAGVAPMATPDLLQHLGALQVSVPLQAGPTGQLLDVSGLLQDRLVESKQKASLEELDSEVIRMVDMLFSFMLEDRNLAEPIKVQLIRLQLPLLKLAVADKAFFSKGGHPARKLFNALADAAIGWQPGENFREEPFYKEISLIVEEVLEKFDQDEGIFVQLLEDFEAFVDRERRRARVMERRSVEEAQGSARVEAAKARVAAVFDALTAERRLPKVVHVWLNRVWNSVLFRTCLKEGTDSDQWRRNVLTARDLVWSVVAPMPESSFKMQQLLPGLRKRLDEGAASLSLNAGDRQRLMQALDRLYRERQTLADRVESERERRTRERLVQELRREADSILRIPDVAPQETVEAKVQQGDIAAPAAEISALAEGEHADPTVEVDVQELLDGDADLPRMETLEQVVQEAPQRKEATLKPLSDSDEHWRQTYHLKDSWFMLHEADKAPVRCRLAAIIRDLDQFMFVNRSGARVAIYSRLQLAHALREEKMTPLEQGPLFERALQHVVGNIGDSKIPVSVGEDAVSEQVSAEAPVPEEG</sequence>
<dbReference type="RefSeq" id="WP_069947376.1">
    <property type="nucleotide sequence ID" value="NZ_CP014143.1"/>
</dbReference>
<name>A0A1C9W871_9GAMM</name>
<dbReference type="OrthoDB" id="6188167at2"/>
<keyword evidence="4" id="KW-1185">Reference proteome</keyword>
<evidence type="ECO:0000313" key="3">
    <source>
        <dbReference type="EMBL" id="AOS97354.1"/>
    </source>
</evidence>
<reference evidence="4" key="1">
    <citation type="submission" date="2016-01" db="EMBL/GenBank/DDBJ databases">
        <title>Complete genome sequence of Microbulbifer sp. CCB-MM1, a halophile isolated from Matang Mangrove Forest, Perak.</title>
        <authorList>
            <person name="Moh T.H."/>
            <person name="Dinesh B."/>
            <person name="Lau N.-S."/>
            <person name="Go F."/>
            <person name="Alexander Chong S.-C."/>
        </authorList>
    </citation>
    <scope>NUCLEOTIDE SEQUENCE [LARGE SCALE GENOMIC DNA]</scope>
    <source>
        <strain evidence="4">CCB-MM1</strain>
    </source>
</reference>
<dbReference type="Proteomes" id="UP000095672">
    <property type="component" value="Chromosome"/>
</dbReference>
<proteinExistence type="predicted"/>
<evidence type="ECO:0000313" key="4">
    <source>
        <dbReference type="Proteomes" id="UP000095672"/>
    </source>
</evidence>
<dbReference type="KEGG" id="micc:AUP74_01924"/>
<evidence type="ECO:0000256" key="1">
    <source>
        <dbReference type="SAM" id="Coils"/>
    </source>
</evidence>
<keyword evidence="1" id="KW-0175">Coiled coil</keyword>
<feature type="region of interest" description="Disordered" evidence="2">
    <location>
        <begin position="237"/>
        <end position="266"/>
    </location>
</feature>
<evidence type="ECO:0000256" key="2">
    <source>
        <dbReference type="SAM" id="MobiDB-lite"/>
    </source>
</evidence>